<dbReference type="InterPro" id="IPR029045">
    <property type="entry name" value="ClpP/crotonase-like_dom_sf"/>
</dbReference>
<name>A0A345YMP5_9MICO</name>
<dbReference type="Proteomes" id="UP000254236">
    <property type="component" value="Chromosome"/>
</dbReference>
<evidence type="ECO:0000313" key="3">
    <source>
        <dbReference type="EMBL" id="AXK45197.1"/>
    </source>
</evidence>
<sequence>MSGYTIPSVIERTRTGAERSADVFSRLLSDRIVYVGTPIDDGVANTAIAQILHLENDAADAPIHLYLNSPGGDVQEVLALYDTLAFVRSRVAVTCIGQVVAAPVLLLAAGTPGMRWVLPHTRVVLHPLQAQGRGAVPDLILATEEVERLRGTVEGLLAEHTGQDRHAVRGDLERERVLDAQAAVDYGIADEVLLRRPRAA</sequence>
<evidence type="ECO:0000256" key="1">
    <source>
        <dbReference type="ARBA" id="ARBA00007039"/>
    </source>
</evidence>
<gene>
    <name evidence="3" type="ORF">DWV08_05910</name>
    <name evidence="4" type="ORF">DXU92_12165</name>
</gene>
<keyword evidence="5" id="KW-1185">Reference proteome</keyword>
<evidence type="ECO:0000256" key="2">
    <source>
        <dbReference type="RuleBase" id="RU003567"/>
    </source>
</evidence>
<dbReference type="SUPFAM" id="SSF52096">
    <property type="entry name" value="ClpP/crotonase"/>
    <property type="match status" value="1"/>
</dbReference>
<dbReference type="Pfam" id="PF00574">
    <property type="entry name" value="CLP_protease"/>
    <property type="match status" value="1"/>
</dbReference>
<dbReference type="Proteomes" id="UP000282185">
    <property type="component" value="Unassembled WGS sequence"/>
</dbReference>
<dbReference type="GO" id="GO:0004176">
    <property type="term" value="F:ATP-dependent peptidase activity"/>
    <property type="evidence" value="ECO:0007669"/>
    <property type="project" value="InterPro"/>
</dbReference>
<dbReference type="InterPro" id="IPR001907">
    <property type="entry name" value="ClpP"/>
</dbReference>
<reference evidence="3 5" key="1">
    <citation type="submission" date="2018-07" db="EMBL/GenBank/DDBJ databases">
        <title>Brachybacterium saurashtrense DSM 23186 genome sequence.</title>
        <authorList>
            <person name="Guo L."/>
        </authorList>
    </citation>
    <scope>NUCLEOTIDE SEQUENCE [LARGE SCALE GENOMIC DNA]</scope>
    <source>
        <strain evidence="3 5">DSM 23186</strain>
    </source>
</reference>
<dbReference type="RefSeq" id="WP_115412949.1">
    <property type="nucleotide sequence ID" value="NZ_CP031356.1"/>
</dbReference>
<dbReference type="EMBL" id="QSWH01000005">
    <property type="protein sequence ID" value="RRR22049.1"/>
    <property type="molecule type" value="Genomic_DNA"/>
</dbReference>
<evidence type="ECO:0000313" key="6">
    <source>
        <dbReference type="Proteomes" id="UP000282185"/>
    </source>
</evidence>
<dbReference type="PANTHER" id="PTHR10381:SF26">
    <property type="entry name" value="ATP-DEPENDENT CLP PROTEASE PROTEOLYTIC SUBUNIT-LIKE-RELATED"/>
    <property type="match status" value="1"/>
</dbReference>
<dbReference type="GO" id="GO:0004252">
    <property type="term" value="F:serine-type endopeptidase activity"/>
    <property type="evidence" value="ECO:0007669"/>
    <property type="project" value="InterPro"/>
</dbReference>
<evidence type="ECO:0000313" key="5">
    <source>
        <dbReference type="Proteomes" id="UP000254236"/>
    </source>
</evidence>
<dbReference type="EMBL" id="CP031356">
    <property type="protein sequence ID" value="AXK45197.1"/>
    <property type="molecule type" value="Genomic_DNA"/>
</dbReference>
<dbReference type="InterPro" id="IPR023562">
    <property type="entry name" value="ClpP/TepA"/>
</dbReference>
<dbReference type="CDD" id="cd07017">
    <property type="entry name" value="S14_ClpP_2"/>
    <property type="match status" value="1"/>
</dbReference>
<organism evidence="4 6">
    <name type="scientific">Brachybacterium saurashtrense</name>
    <dbReference type="NCBI Taxonomy" id="556288"/>
    <lineage>
        <taxon>Bacteria</taxon>
        <taxon>Bacillati</taxon>
        <taxon>Actinomycetota</taxon>
        <taxon>Actinomycetes</taxon>
        <taxon>Micrococcales</taxon>
        <taxon>Dermabacteraceae</taxon>
        <taxon>Brachybacterium</taxon>
    </lineage>
</organism>
<keyword evidence="4" id="KW-0378">Hydrolase</keyword>
<evidence type="ECO:0000313" key="4">
    <source>
        <dbReference type="EMBL" id="RRR22049.1"/>
    </source>
</evidence>
<keyword evidence="4" id="KW-0645">Protease</keyword>
<protein>
    <recommendedName>
        <fullName evidence="2">ATP-dependent Clp protease proteolytic subunit</fullName>
    </recommendedName>
</protein>
<comment type="similarity">
    <text evidence="1 2">Belongs to the peptidase S14 family.</text>
</comment>
<dbReference type="Gene3D" id="3.90.226.10">
    <property type="entry name" value="2-enoyl-CoA Hydratase, Chain A, domain 1"/>
    <property type="match status" value="1"/>
</dbReference>
<dbReference type="PRINTS" id="PR00127">
    <property type="entry name" value="CLPPROTEASEP"/>
</dbReference>
<dbReference type="KEGG" id="bsau:DWV08_05910"/>
<reference evidence="4 6" key="2">
    <citation type="submission" date="2018-08" db="EMBL/GenBank/DDBJ databases">
        <title>Brachybacterium saurashtrense DSM 23186.</title>
        <authorList>
            <person name="Li Y."/>
        </authorList>
    </citation>
    <scope>NUCLEOTIDE SEQUENCE [LARGE SCALE GENOMIC DNA]</scope>
    <source>
        <strain evidence="4 6">DSM 23186</strain>
    </source>
</reference>
<dbReference type="GO" id="GO:0006515">
    <property type="term" value="P:protein quality control for misfolded or incompletely synthesized proteins"/>
    <property type="evidence" value="ECO:0007669"/>
    <property type="project" value="TreeGrafter"/>
</dbReference>
<dbReference type="AlphaFoldDB" id="A0A345YMP5"/>
<accession>A0A345YMP5</accession>
<dbReference type="GO" id="GO:0009368">
    <property type="term" value="C:endopeptidase Clp complex"/>
    <property type="evidence" value="ECO:0007669"/>
    <property type="project" value="TreeGrafter"/>
</dbReference>
<dbReference type="PANTHER" id="PTHR10381">
    <property type="entry name" value="ATP-DEPENDENT CLP PROTEASE PROTEOLYTIC SUBUNIT"/>
    <property type="match status" value="1"/>
</dbReference>
<dbReference type="GO" id="GO:0051117">
    <property type="term" value="F:ATPase binding"/>
    <property type="evidence" value="ECO:0007669"/>
    <property type="project" value="TreeGrafter"/>
</dbReference>
<proteinExistence type="inferred from homology"/>
<dbReference type="OrthoDB" id="9802800at2"/>